<proteinExistence type="predicted"/>
<name>X1FF58_9ZZZZ</name>
<comment type="caution">
    <text evidence="1">The sequence shown here is derived from an EMBL/GenBank/DDBJ whole genome shotgun (WGS) entry which is preliminary data.</text>
</comment>
<protein>
    <submittedName>
        <fullName evidence="1">Uncharacterized protein</fullName>
    </submittedName>
</protein>
<dbReference type="EMBL" id="BARU01005959">
    <property type="protein sequence ID" value="GAH43602.1"/>
    <property type="molecule type" value="Genomic_DNA"/>
</dbReference>
<feature type="non-terminal residue" evidence="1">
    <location>
        <position position="1"/>
    </location>
</feature>
<evidence type="ECO:0000313" key="1">
    <source>
        <dbReference type="EMBL" id="GAH43602.1"/>
    </source>
</evidence>
<reference evidence="1" key="1">
    <citation type="journal article" date="2014" name="Front. Microbiol.">
        <title>High frequency of phylogenetically diverse reductive dehalogenase-homologous genes in deep subseafloor sedimentary metagenomes.</title>
        <authorList>
            <person name="Kawai M."/>
            <person name="Futagami T."/>
            <person name="Toyoda A."/>
            <person name="Takaki Y."/>
            <person name="Nishi S."/>
            <person name="Hori S."/>
            <person name="Arai W."/>
            <person name="Tsubouchi T."/>
            <person name="Morono Y."/>
            <person name="Uchiyama I."/>
            <person name="Ito T."/>
            <person name="Fujiyama A."/>
            <person name="Inagaki F."/>
            <person name="Takami H."/>
        </authorList>
    </citation>
    <scope>NUCLEOTIDE SEQUENCE</scope>
    <source>
        <strain evidence="1">Expedition CK06-06</strain>
    </source>
</reference>
<dbReference type="AlphaFoldDB" id="X1FF58"/>
<sequence length="218" mass="24453">SINFEVDKAKGLLSQAQFIAEEKELHGLAYNISKEYDNLVNHKDDWILLAQKNAPLSERLALITMNDALQTMIGNKGIALPEIIQEEPVYLLIQNDSGKTIFTEKFQSLTKLDGALIGGFIAALNSFVQELFHTPGHIERIKHQDYTLVLKIHEGLLFTYIYKGQSYSSIKKLSNFVDSLSATPDIWKGLHKSSGSPKMLNAEDLLTIQKISETCFVL</sequence>
<accession>X1FF58</accession>
<gene>
    <name evidence="1" type="ORF">S03H2_11695</name>
</gene>
<organism evidence="1">
    <name type="scientific">marine sediment metagenome</name>
    <dbReference type="NCBI Taxonomy" id="412755"/>
    <lineage>
        <taxon>unclassified sequences</taxon>
        <taxon>metagenomes</taxon>
        <taxon>ecological metagenomes</taxon>
    </lineage>
</organism>